<reference evidence="1 2" key="1">
    <citation type="submission" date="2019-06" db="EMBL/GenBank/DDBJ databases">
        <title>Whole genome shotgun sequence of Cellulomonas uda NBRC 3747.</title>
        <authorList>
            <person name="Hosoyama A."/>
            <person name="Uohara A."/>
            <person name="Ohji S."/>
            <person name="Ichikawa N."/>
        </authorList>
    </citation>
    <scope>NUCLEOTIDE SEQUENCE [LARGE SCALE GENOMIC DNA]</scope>
    <source>
        <strain evidence="1 2">NBRC 3747</strain>
    </source>
</reference>
<dbReference type="RefSeq" id="WP_244937710.1">
    <property type="nucleotide sequence ID" value="NZ_BJLP01000022.1"/>
</dbReference>
<gene>
    <name evidence="1" type="ORF">CUD01_15750</name>
</gene>
<keyword evidence="2" id="KW-1185">Reference proteome</keyword>
<organism evidence="1 2">
    <name type="scientific">Cellulomonas uda</name>
    <dbReference type="NCBI Taxonomy" id="1714"/>
    <lineage>
        <taxon>Bacteria</taxon>
        <taxon>Bacillati</taxon>
        <taxon>Actinomycetota</taxon>
        <taxon>Actinomycetes</taxon>
        <taxon>Micrococcales</taxon>
        <taxon>Cellulomonadaceae</taxon>
        <taxon>Cellulomonas</taxon>
    </lineage>
</organism>
<name>A0A4Y3K9G0_CELUD</name>
<protein>
    <recommendedName>
        <fullName evidence="3">AbiEi antitoxin C-terminal domain-containing protein</fullName>
    </recommendedName>
</protein>
<evidence type="ECO:0000313" key="2">
    <source>
        <dbReference type="Proteomes" id="UP000315842"/>
    </source>
</evidence>
<proteinExistence type="predicted"/>
<comment type="caution">
    <text evidence="1">The sequence shown here is derived from an EMBL/GenBank/DDBJ whole genome shotgun (WGS) entry which is preliminary data.</text>
</comment>
<dbReference type="EMBL" id="BJLP01000022">
    <property type="protein sequence ID" value="GEA81131.1"/>
    <property type="molecule type" value="Genomic_DNA"/>
</dbReference>
<accession>A0A4Y3K9G0</accession>
<evidence type="ECO:0008006" key="3">
    <source>
        <dbReference type="Google" id="ProtNLM"/>
    </source>
</evidence>
<sequence>MERGGRVAGLPAVRGMAPEVRRTVVRQDAVVTTAQLVGWGYASATVRRRVASGDWQRPFRGVVVLQSGPTSWRQRARAALLYAGPGAALTHRSAAYHHGVVRDPGPVVHVVVPHARAVTAQRGLVVHRTRRTRWSGGVLPAVEPAEAVLDMLADAATPPRAGTTAVRREVTDAVVGLICDAVRGGVRPEALLSHARRRGRLPGRALLLAMLDEVRAGVESPLEHRFTRDVERAHGLPRGVAQRWERVDGRWIRADRVYVGLGVRAELDGSLAHPFGATDDDVWRDNAVLLTSGDTTLRYRWRHVAVTPCATAAQLAAALRARAWRGHPHPCSPTCPLTA</sequence>
<evidence type="ECO:0000313" key="1">
    <source>
        <dbReference type="EMBL" id="GEA81131.1"/>
    </source>
</evidence>
<dbReference type="AlphaFoldDB" id="A0A4Y3K9G0"/>
<dbReference type="Proteomes" id="UP000315842">
    <property type="component" value="Unassembled WGS sequence"/>
</dbReference>